<sequence>MVTIVLKRESSLKAVANCLDNLWWNCLRIKLSVVFWYCVPLKAVANCLDNLWWNCLRIKLSVVFWYCVPVRIKLFVVFWYCVPLKAVANCLDNLWWNCLRIKLSLKAVANCLDNLWWNCLRIKLSVVFWYCVPVRIKLFVVFWYCVPLKAVANCLDNLWWNCLRIKLSVVFWYCVPVRIKLFVVFWYCVPLKAVANCLDNLWWNCLRIKLSVVFWYCVPLKAVANCLDNLWWNCLRIKLSVVFWYCVPVRIKLFVVFWYCVPLKAVANCLDNLWRSCLRIKLSVVFWYCILERSPRRVVGRKAHELSCGNETLLRVTPEGPESIEISESNWTTNREIGNIRPLEADKVQQISRPEAWLKFDRLADFGSAARLDMLKRNYLGYLKTLCLVETIDSWRTILAIHSQQTSIDLKTLRSVEKILHAAQKPICRLFGGFDRLFCRTAEHAPARSYIRSFYPRIVTSRPWCWFVDILAQERDISSDSSRLEAGHDYIQPSRPRIVPSGGQLYRALAAKDSWPPPGRNANPTPIALALAN</sequence>
<dbReference type="AlphaFoldDB" id="A0AAD6S707"/>
<name>A0AAD6S707_9AGAR</name>
<keyword evidence="1" id="KW-0472">Membrane</keyword>
<dbReference type="Proteomes" id="UP001218188">
    <property type="component" value="Unassembled WGS sequence"/>
</dbReference>
<dbReference type="EMBL" id="JARJCM010000228">
    <property type="protein sequence ID" value="KAJ7021573.1"/>
    <property type="molecule type" value="Genomic_DNA"/>
</dbReference>
<feature type="transmembrane region" description="Helical" evidence="1">
    <location>
        <begin position="167"/>
        <end position="189"/>
    </location>
</feature>
<comment type="caution">
    <text evidence="2">The sequence shown here is derived from an EMBL/GenBank/DDBJ whole genome shotgun (WGS) entry which is preliminary data.</text>
</comment>
<feature type="transmembrane region" description="Helical" evidence="1">
    <location>
        <begin position="239"/>
        <end position="261"/>
    </location>
</feature>
<reference evidence="2" key="1">
    <citation type="submission" date="2023-03" db="EMBL/GenBank/DDBJ databases">
        <title>Massive genome expansion in bonnet fungi (Mycena s.s.) driven by repeated elements and novel gene families across ecological guilds.</title>
        <authorList>
            <consortium name="Lawrence Berkeley National Laboratory"/>
            <person name="Harder C.B."/>
            <person name="Miyauchi S."/>
            <person name="Viragh M."/>
            <person name="Kuo A."/>
            <person name="Thoen E."/>
            <person name="Andreopoulos B."/>
            <person name="Lu D."/>
            <person name="Skrede I."/>
            <person name="Drula E."/>
            <person name="Henrissat B."/>
            <person name="Morin E."/>
            <person name="Kohler A."/>
            <person name="Barry K."/>
            <person name="LaButti K."/>
            <person name="Morin E."/>
            <person name="Salamov A."/>
            <person name="Lipzen A."/>
            <person name="Mereny Z."/>
            <person name="Hegedus B."/>
            <person name="Baldrian P."/>
            <person name="Stursova M."/>
            <person name="Weitz H."/>
            <person name="Taylor A."/>
            <person name="Grigoriev I.V."/>
            <person name="Nagy L.G."/>
            <person name="Martin F."/>
            <person name="Kauserud H."/>
        </authorList>
    </citation>
    <scope>NUCLEOTIDE SEQUENCE</scope>
    <source>
        <strain evidence="2">CBHHK200</strain>
    </source>
</reference>
<evidence type="ECO:0000256" key="1">
    <source>
        <dbReference type="SAM" id="Phobius"/>
    </source>
</evidence>
<evidence type="ECO:0000313" key="3">
    <source>
        <dbReference type="Proteomes" id="UP001218188"/>
    </source>
</evidence>
<feature type="transmembrane region" description="Helical" evidence="1">
    <location>
        <begin position="127"/>
        <end position="146"/>
    </location>
</feature>
<gene>
    <name evidence="2" type="ORF">C8F04DRAFT_1195338</name>
</gene>
<keyword evidence="1" id="KW-0812">Transmembrane</keyword>
<accession>A0AAD6S707</accession>
<evidence type="ECO:0000313" key="2">
    <source>
        <dbReference type="EMBL" id="KAJ7021573.1"/>
    </source>
</evidence>
<keyword evidence="3" id="KW-1185">Reference proteome</keyword>
<keyword evidence="1" id="KW-1133">Transmembrane helix</keyword>
<protein>
    <submittedName>
        <fullName evidence="2">Uncharacterized protein</fullName>
    </submittedName>
</protein>
<organism evidence="2 3">
    <name type="scientific">Mycena alexandri</name>
    <dbReference type="NCBI Taxonomy" id="1745969"/>
    <lineage>
        <taxon>Eukaryota</taxon>
        <taxon>Fungi</taxon>
        <taxon>Dikarya</taxon>
        <taxon>Basidiomycota</taxon>
        <taxon>Agaricomycotina</taxon>
        <taxon>Agaricomycetes</taxon>
        <taxon>Agaricomycetidae</taxon>
        <taxon>Agaricales</taxon>
        <taxon>Marasmiineae</taxon>
        <taxon>Mycenaceae</taxon>
        <taxon>Mycena</taxon>
    </lineage>
</organism>
<proteinExistence type="predicted"/>